<dbReference type="Gene3D" id="1.20.930.10">
    <property type="entry name" value="Conserved domain common to transcription factors TFIIS, elongin A, CRSP70"/>
    <property type="match status" value="1"/>
</dbReference>
<feature type="compositionally biased region" description="Basic and acidic residues" evidence="4">
    <location>
        <begin position="269"/>
        <end position="304"/>
    </location>
</feature>
<dbReference type="CDD" id="cd00183">
    <property type="entry name" value="TFIIS_I"/>
    <property type="match status" value="1"/>
</dbReference>
<evidence type="ECO:0000313" key="6">
    <source>
        <dbReference type="EMBL" id="KNC34437.1"/>
    </source>
</evidence>
<dbReference type="InterPro" id="IPR010684">
    <property type="entry name" value="RNA_pol_II_trans_fac_SIII_A"/>
</dbReference>
<feature type="compositionally biased region" description="Low complexity" evidence="4">
    <location>
        <begin position="255"/>
        <end position="267"/>
    </location>
</feature>
<dbReference type="PROSITE" id="PS51319">
    <property type="entry name" value="TFIIS_N"/>
    <property type="match status" value="1"/>
</dbReference>
<evidence type="ECO:0000256" key="3">
    <source>
        <dbReference type="PROSITE-ProRule" id="PRU00649"/>
    </source>
</evidence>
<accession>A0A0L0CQI9</accession>
<dbReference type="SMART" id="SM00509">
    <property type="entry name" value="TFS2N"/>
    <property type="match status" value="1"/>
</dbReference>
<dbReference type="PANTHER" id="PTHR15141:SF76">
    <property type="entry name" value="TRANSCRIPTION ELONGATION FACTOR B POLYPEPTIDE 3"/>
    <property type="match status" value="1"/>
</dbReference>
<feature type="compositionally biased region" description="Low complexity" evidence="4">
    <location>
        <begin position="364"/>
        <end position="380"/>
    </location>
</feature>
<dbReference type="Pfam" id="PF06881">
    <property type="entry name" value="Elongin_A"/>
    <property type="match status" value="1"/>
</dbReference>
<dbReference type="PANTHER" id="PTHR15141">
    <property type="entry name" value="TRANSCRIPTION ELONGATION FACTOR B POLYPEPTIDE 3"/>
    <property type="match status" value="1"/>
</dbReference>
<comment type="subcellular location">
    <subcellularLocation>
        <location evidence="1 3">Nucleus</location>
    </subcellularLocation>
</comment>
<dbReference type="GO" id="GO:0003746">
    <property type="term" value="F:translation elongation factor activity"/>
    <property type="evidence" value="ECO:0007669"/>
    <property type="project" value="UniProtKB-KW"/>
</dbReference>
<dbReference type="STRING" id="7375.A0A0L0CQI9"/>
<comment type="caution">
    <text evidence="6">The sequence shown here is derived from an EMBL/GenBank/DDBJ whole genome shotgun (WGS) entry which is preliminary data.</text>
</comment>
<feature type="compositionally biased region" description="Basic and acidic residues" evidence="4">
    <location>
        <begin position="154"/>
        <end position="248"/>
    </location>
</feature>
<keyword evidence="2 3" id="KW-0539">Nucleus</keyword>
<keyword evidence="7" id="KW-1185">Reference proteome</keyword>
<dbReference type="AlphaFoldDB" id="A0A0L0CQI9"/>
<reference evidence="6 7" key="1">
    <citation type="journal article" date="2015" name="Nat. Commun.">
        <title>Lucilia cuprina genome unlocks parasitic fly biology to underpin future interventions.</title>
        <authorList>
            <person name="Anstead C.A."/>
            <person name="Korhonen P.K."/>
            <person name="Young N.D."/>
            <person name="Hall R.S."/>
            <person name="Jex A.R."/>
            <person name="Murali S.C."/>
            <person name="Hughes D.S."/>
            <person name="Lee S.F."/>
            <person name="Perry T."/>
            <person name="Stroehlein A.J."/>
            <person name="Ansell B.R."/>
            <person name="Breugelmans B."/>
            <person name="Hofmann A."/>
            <person name="Qu J."/>
            <person name="Dugan S."/>
            <person name="Lee S.L."/>
            <person name="Chao H."/>
            <person name="Dinh H."/>
            <person name="Han Y."/>
            <person name="Doddapaneni H.V."/>
            <person name="Worley K.C."/>
            <person name="Muzny D.M."/>
            <person name="Ioannidis P."/>
            <person name="Waterhouse R.M."/>
            <person name="Zdobnov E.M."/>
            <person name="James P.J."/>
            <person name="Bagnall N.H."/>
            <person name="Kotze A.C."/>
            <person name="Gibbs R.A."/>
            <person name="Richards S."/>
            <person name="Batterham P."/>
            <person name="Gasser R.B."/>
        </authorList>
    </citation>
    <scope>NUCLEOTIDE SEQUENCE [LARGE SCALE GENOMIC DNA]</scope>
    <source>
        <strain evidence="6 7">LS</strain>
        <tissue evidence="6">Full body</tissue>
    </source>
</reference>
<feature type="region of interest" description="Disordered" evidence="4">
    <location>
        <begin position="79"/>
        <end position="459"/>
    </location>
</feature>
<feature type="domain" description="TFIIS N-terminal" evidence="5">
    <location>
        <begin position="6"/>
        <end position="79"/>
    </location>
</feature>
<dbReference type="InterPro" id="IPR035441">
    <property type="entry name" value="TFIIS/LEDGF_dom_sf"/>
</dbReference>
<dbReference type="InterPro" id="IPR051870">
    <property type="entry name" value="Elongin-A_domain"/>
</dbReference>
<dbReference type="InterPro" id="IPR017923">
    <property type="entry name" value="TFIIS_N"/>
</dbReference>
<dbReference type="OrthoDB" id="21513at2759"/>
<dbReference type="GO" id="GO:0070449">
    <property type="term" value="C:elongin complex"/>
    <property type="evidence" value="ECO:0007669"/>
    <property type="project" value="InterPro"/>
</dbReference>
<dbReference type="SUPFAM" id="SSF47676">
    <property type="entry name" value="Conserved domain common to transcription factors TFIIS, elongin A, CRSP70"/>
    <property type="match status" value="1"/>
</dbReference>
<evidence type="ECO:0000313" key="7">
    <source>
        <dbReference type="Proteomes" id="UP000037069"/>
    </source>
</evidence>
<feature type="compositionally biased region" description="Low complexity" evidence="4">
    <location>
        <begin position="420"/>
        <end position="431"/>
    </location>
</feature>
<keyword evidence="6" id="KW-0648">Protein biosynthesis</keyword>
<organism evidence="6 7">
    <name type="scientific">Lucilia cuprina</name>
    <name type="common">Green bottle fly</name>
    <name type="synonym">Australian sheep blowfly</name>
    <dbReference type="NCBI Taxonomy" id="7375"/>
    <lineage>
        <taxon>Eukaryota</taxon>
        <taxon>Metazoa</taxon>
        <taxon>Ecdysozoa</taxon>
        <taxon>Arthropoda</taxon>
        <taxon>Hexapoda</taxon>
        <taxon>Insecta</taxon>
        <taxon>Pterygota</taxon>
        <taxon>Neoptera</taxon>
        <taxon>Endopterygota</taxon>
        <taxon>Diptera</taxon>
        <taxon>Brachycera</taxon>
        <taxon>Muscomorpha</taxon>
        <taxon>Oestroidea</taxon>
        <taxon>Calliphoridae</taxon>
        <taxon>Luciliinae</taxon>
        <taxon>Lucilia</taxon>
    </lineage>
</organism>
<name>A0A0L0CQI9_LUCCU</name>
<gene>
    <name evidence="6" type="ORF">FF38_03606</name>
</gene>
<dbReference type="Gene3D" id="6.10.250.3180">
    <property type="match status" value="1"/>
</dbReference>
<evidence type="ECO:0000256" key="1">
    <source>
        <dbReference type="ARBA" id="ARBA00004123"/>
    </source>
</evidence>
<dbReference type="OMA" id="MFLRCEE"/>
<protein>
    <submittedName>
        <fullName evidence="6">Transcription elongation factor B polypeptide 3</fullName>
    </submittedName>
</protein>
<feature type="compositionally biased region" description="Low complexity" evidence="4">
    <location>
        <begin position="445"/>
        <end position="456"/>
    </location>
</feature>
<dbReference type="Pfam" id="PF08711">
    <property type="entry name" value="Med26"/>
    <property type="match status" value="1"/>
</dbReference>
<dbReference type="InterPro" id="IPR003617">
    <property type="entry name" value="TFIIS/CRSP70_N_sub"/>
</dbReference>
<dbReference type="EMBL" id="JRES01000065">
    <property type="protein sequence ID" value="KNC34437.1"/>
    <property type="molecule type" value="Genomic_DNA"/>
</dbReference>
<evidence type="ECO:0000256" key="2">
    <source>
        <dbReference type="ARBA" id="ARBA00023242"/>
    </source>
</evidence>
<dbReference type="GO" id="GO:0006368">
    <property type="term" value="P:transcription elongation by RNA polymerase II"/>
    <property type="evidence" value="ECO:0007669"/>
    <property type="project" value="InterPro"/>
</dbReference>
<evidence type="ECO:0000259" key="5">
    <source>
        <dbReference type="PROSITE" id="PS51319"/>
    </source>
</evidence>
<keyword evidence="6" id="KW-0251">Elongation factor</keyword>
<evidence type="ECO:0000256" key="4">
    <source>
        <dbReference type="SAM" id="MobiDB-lite"/>
    </source>
</evidence>
<feature type="compositionally biased region" description="Acidic residues" evidence="4">
    <location>
        <begin position="384"/>
        <end position="393"/>
    </location>
</feature>
<sequence>MTSIVEVIQHYQRSIDCSQDNEARLLHCINKLYKLPIKVEHLQETGVGKTVNSLRKFNGEIGVAAKTLVTKWKAMVAAEEEPMDTTSQTNENETHNDSNGDDGGTTPHDEEDENHNRNNTSQQYEHSKKHHRSEEKKDKHKDRHKDRSSSSSNGHKEHSKQSSSHNSEKSSKNSNENHKSSSSSKEKESHHKSSSSSHKDKEREKEKTDHKSSRDKDKHKERDHDKDKERSDRKREEKSKADKEHKSESPNNTLSSQHKSSSNSSSSKSKHEDKHSQSSSKDKERSDKHKSSSKDKVRTKDEKTSSQTSSSKDKNEHKSSSTPSTSKSSTKDPDSAERKRRHNSDNDSNDFKSPQPKVAKVHKSSSSSSTPASKSETSPPLQTAEEDAVDDSFDSSMGANFDDVLGMLNMPVKKSKKSTKSPSTPASGSSTAKKETTTPHRPTTSSSSSSSSSSGSAVANKVNGTRIAFTSNSSSSYSTPSTSKASTMKPDLLAPSAKLEPLDPSIALELPTISTNYKPMPLNQTVMDCVFNNSAASSRPVRTLTDAEAITHGISSKTMRTKIYSGVRTGQTFQVPSLFDMCIRILQKNIDALEYTGGVPFEVLKPVLERASPQQLYVFEEYNPYLMEDSDVLWQQHVSRNYRTKKRLENESWREMYIRCQEEDERRLSVLKDSIKASQKIAAAPVRKTQLAFVDSMVKPPRNIQKRQEQFGTKSKMVATPAARVASLSSVTPNAAKTGDQRLRVAPTVRDHAQVSSSIRNKKAPLMQKTLQFIRGRHKR</sequence>
<dbReference type="Proteomes" id="UP000037069">
    <property type="component" value="Unassembled WGS sequence"/>
</dbReference>
<proteinExistence type="predicted"/>